<organism evidence="2 3">
    <name type="scientific">Podila minutissima</name>
    <dbReference type="NCBI Taxonomy" id="64525"/>
    <lineage>
        <taxon>Eukaryota</taxon>
        <taxon>Fungi</taxon>
        <taxon>Fungi incertae sedis</taxon>
        <taxon>Mucoromycota</taxon>
        <taxon>Mortierellomycotina</taxon>
        <taxon>Mortierellomycetes</taxon>
        <taxon>Mortierellales</taxon>
        <taxon>Mortierellaceae</taxon>
        <taxon>Podila</taxon>
    </lineage>
</organism>
<feature type="region of interest" description="Disordered" evidence="1">
    <location>
        <begin position="254"/>
        <end position="293"/>
    </location>
</feature>
<reference evidence="2" key="1">
    <citation type="journal article" date="2020" name="Fungal Divers.">
        <title>Resolving the Mortierellaceae phylogeny through synthesis of multi-gene phylogenetics and phylogenomics.</title>
        <authorList>
            <person name="Vandepol N."/>
            <person name="Liber J."/>
            <person name="Desiro A."/>
            <person name="Na H."/>
            <person name="Kennedy M."/>
            <person name="Barry K."/>
            <person name="Grigoriev I.V."/>
            <person name="Miller A.N."/>
            <person name="O'Donnell K."/>
            <person name="Stajich J.E."/>
            <person name="Bonito G."/>
        </authorList>
    </citation>
    <scope>NUCLEOTIDE SEQUENCE</scope>
    <source>
        <strain evidence="2">NVP1</strain>
    </source>
</reference>
<accession>A0A9P5VLP8</accession>
<sequence length="293" mass="31703">MPFGAISTSAPHESSSTMQFHIEALHAHQLQRKGKGRAAEYGSYALHVTDSSEHSEVLLIESDPLEMHSGDNTSDRRGSSTTAGTTSSSSFGQPPDLSRSRGRGAGVFGTSGESSASLGGASSSAGKGKGKGSRRSSTKASPGPQLPNWSMALGTYYYYMMAKNAMVVACREHMESEQGQGAHIVEMTETTRIVWNDTTSQEHIWTITPTLLDRTNPGDRVEKDYDPHAEMEARSGAPGTMHGWMSPRLMGTVAEMRGEQVGQVEDEEELDEEDTYEEDEEDNGDDDGDTDMI</sequence>
<proteinExistence type="predicted"/>
<feature type="compositionally biased region" description="Basic residues" evidence="1">
    <location>
        <begin position="128"/>
        <end position="137"/>
    </location>
</feature>
<dbReference type="AlphaFoldDB" id="A0A9P5VLP8"/>
<dbReference type="EMBL" id="JAAAUY010000350">
    <property type="protein sequence ID" value="KAF9331086.1"/>
    <property type="molecule type" value="Genomic_DNA"/>
</dbReference>
<feature type="region of interest" description="Disordered" evidence="1">
    <location>
        <begin position="63"/>
        <end position="146"/>
    </location>
</feature>
<feature type="compositionally biased region" description="Basic and acidic residues" evidence="1">
    <location>
        <begin position="65"/>
        <end position="78"/>
    </location>
</feature>
<evidence type="ECO:0000313" key="3">
    <source>
        <dbReference type="Proteomes" id="UP000696485"/>
    </source>
</evidence>
<feature type="compositionally biased region" description="Low complexity" evidence="1">
    <location>
        <begin position="110"/>
        <end position="126"/>
    </location>
</feature>
<dbReference type="Proteomes" id="UP000696485">
    <property type="component" value="Unassembled WGS sequence"/>
</dbReference>
<evidence type="ECO:0000313" key="2">
    <source>
        <dbReference type="EMBL" id="KAF9331086.1"/>
    </source>
</evidence>
<comment type="caution">
    <text evidence="2">The sequence shown here is derived from an EMBL/GenBank/DDBJ whole genome shotgun (WGS) entry which is preliminary data.</text>
</comment>
<protein>
    <submittedName>
        <fullName evidence="2">Uncharacterized protein</fullName>
    </submittedName>
</protein>
<keyword evidence="3" id="KW-1185">Reference proteome</keyword>
<feature type="compositionally biased region" description="Low complexity" evidence="1">
    <location>
        <begin position="79"/>
        <end position="90"/>
    </location>
</feature>
<evidence type="ECO:0000256" key="1">
    <source>
        <dbReference type="SAM" id="MobiDB-lite"/>
    </source>
</evidence>
<feature type="compositionally biased region" description="Acidic residues" evidence="1">
    <location>
        <begin position="264"/>
        <end position="293"/>
    </location>
</feature>
<name>A0A9P5VLP8_9FUNG</name>
<gene>
    <name evidence="2" type="ORF">BG006_006050</name>
</gene>